<evidence type="ECO:0000259" key="3">
    <source>
        <dbReference type="PROSITE" id="PS50122"/>
    </source>
</evidence>
<dbReference type="Pfam" id="PF01739">
    <property type="entry name" value="CheR"/>
    <property type="match status" value="1"/>
</dbReference>
<dbReference type="Gene3D" id="3.30.450.20">
    <property type="entry name" value="PAS domain"/>
    <property type="match status" value="2"/>
</dbReference>
<dbReference type="PROSITE" id="PS50122">
    <property type="entry name" value="CHEB"/>
    <property type="match status" value="1"/>
</dbReference>
<feature type="domain" description="CheB-type methylesterase" evidence="3">
    <location>
        <begin position="21"/>
        <end position="208"/>
    </location>
</feature>
<dbReference type="Pfam" id="PF03705">
    <property type="entry name" value="CheR_N"/>
    <property type="match status" value="1"/>
</dbReference>
<keyword evidence="1" id="KW-0145">Chemotaxis</keyword>
<evidence type="ECO:0000313" key="6">
    <source>
        <dbReference type="Proteomes" id="UP001597337"/>
    </source>
</evidence>
<dbReference type="SMART" id="SM00091">
    <property type="entry name" value="PAS"/>
    <property type="match status" value="2"/>
</dbReference>
<dbReference type="SUPFAM" id="SSF55785">
    <property type="entry name" value="PYP-like sensor domain (PAS domain)"/>
    <property type="match status" value="2"/>
</dbReference>
<dbReference type="PROSITE" id="PS50123">
    <property type="entry name" value="CHER"/>
    <property type="match status" value="1"/>
</dbReference>
<dbReference type="PRINTS" id="PR00996">
    <property type="entry name" value="CHERMTFRASE"/>
</dbReference>
<evidence type="ECO:0000313" key="5">
    <source>
        <dbReference type="EMBL" id="MFD2112487.1"/>
    </source>
</evidence>
<dbReference type="RefSeq" id="WP_386026812.1">
    <property type="nucleotide sequence ID" value="NZ_JBHUHX010000027.1"/>
</dbReference>
<keyword evidence="1" id="KW-0378">Hydrolase</keyword>
<feature type="coiled-coil region" evidence="2">
    <location>
        <begin position="677"/>
        <end position="746"/>
    </location>
</feature>
<dbReference type="CDD" id="cd16434">
    <property type="entry name" value="CheB-CheR_fusion"/>
    <property type="match status" value="1"/>
</dbReference>
<dbReference type="SUPFAM" id="SSF53335">
    <property type="entry name" value="S-adenosyl-L-methionine-dependent methyltransferases"/>
    <property type="match status" value="1"/>
</dbReference>
<feature type="active site" evidence="1">
    <location>
        <position position="59"/>
    </location>
</feature>
<dbReference type="InterPro" id="IPR022641">
    <property type="entry name" value="CheR_N"/>
</dbReference>
<proteinExistence type="predicted"/>
<dbReference type="Pfam" id="PF01339">
    <property type="entry name" value="CheB_methylest"/>
    <property type="match status" value="1"/>
</dbReference>
<feature type="domain" description="CheR-type methyltransferase" evidence="4">
    <location>
        <begin position="229"/>
        <end position="490"/>
    </location>
</feature>
<feature type="active site" evidence="1">
    <location>
        <position position="150"/>
    </location>
</feature>
<dbReference type="Pfam" id="PF08448">
    <property type="entry name" value="PAS_4"/>
    <property type="match status" value="1"/>
</dbReference>
<reference evidence="6" key="1">
    <citation type="journal article" date="2019" name="Int. J. Syst. Evol. Microbiol.">
        <title>The Global Catalogue of Microorganisms (GCM) 10K type strain sequencing project: providing services to taxonomists for standard genome sequencing and annotation.</title>
        <authorList>
            <consortium name="The Broad Institute Genomics Platform"/>
            <consortium name="The Broad Institute Genome Sequencing Center for Infectious Disease"/>
            <person name="Wu L."/>
            <person name="Ma J."/>
        </authorList>
    </citation>
    <scope>NUCLEOTIDE SEQUENCE [LARGE SCALE GENOMIC DNA]</scope>
    <source>
        <strain evidence="6">KACC 12597</strain>
    </source>
</reference>
<dbReference type="PANTHER" id="PTHR24422:SF27">
    <property type="entry name" value="PROTEIN-GLUTAMATE O-METHYLTRANSFERASE"/>
    <property type="match status" value="1"/>
</dbReference>
<dbReference type="Proteomes" id="UP001597337">
    <property type="component" value="Unassembled WGS sequence"/>
</dbReference>
<dbReference type="InterPro" id="IPR035909">
    <property type="entry name" value="CheB_C"/>
</dbReference>
<dbReference type="InterPro" id="IPR050903">
    <property type="entry name" value="Bact_Chemotaxis_MeTrfase"/>
</dbReference>
<dbReference type="SUPFAM" id="SSF47757">
    <property type="entry name" value="Chemotaxis receptor methyltransferase CheR, N-terminal domain"/>
    <property type="match status" value="1"/>
</dbReference>
<dbReference type="SUPFAM" id="SSF52738">
    <property type="entry name" value="Methylesterase CheB, C-terminal domain"/>
    <property type="match status" value="1"/>
</dbReference>
<protein>
    <submittedName>
        <fullName evidence="5">Chemotaxis protein CheB</fullName>
    </submittedName>
</protein>
<dbReference type="InterPro" id="IPR035965">
    <property type="entry name" value="PAS-like_dom_sf"/>
</dbReference>
<keyword evidence="6" id="KW-1185">Reference proteome</keyword>
<dbReference type="Pfam" id="PF13596">
    <property type="entry name" value="PAS_10"/>
    <property type="match status" value="1"/>
</dbReference>
<evidence type="ECO:0000256" key="1">
    <source>
        <dbReference type="PROSITE-ProRule" id="PRU00050"/>
    </source>
</evidence>
<feature type="active site" evidence="1">
    <location>
        <position position="32"/>
    </location>
</feature>
<dbReference type="Gene3D" id="3.40.50.150">
    <property type="entry name" value="Vaccinia Virus protein VP39"/>
    <property type="match status" value="1"/>
</dbReference>
<organism evidence="5 6">
    <name type="scientific">Thiorhodococcus fuscus</name>
    <dbReference type="NCBI Taxonomy" id="527200"/>
    <lineage>
        <taxon>Bacteria</taxon>
        <taxon>Pseudomonadati</taxon>
        <taxon>Pseudomonadota</taxon>
        <taxon>Gammaproteobacteria</taxon>
        <taxon>Chromatiales</taxon>
        <taxon>Chromatiaceae</taxon>
        <taxon>Thiorhodococcus</taxon>
    </lineage>
</organism>
<dbReference type="SMART" id="SM00138">
    <property type="entry name" value="MeTrc"/>
    <property type="match status" value="1"/>
</dbReference>
<accession>A0ABW4YA36</accession>
<dbReference type="InterPro" id="IPR000673">
    <property type="entry name" value="Sig_transdc_resp-reg_Me-estase"/>
</dbReference>
<dbReference type="InterPro" id="IPR013656">
    <property type="entry name" value="PAS_4"/>
</dbReference>
<dbReference type="PANTHER" id="PTHR24422">
    <property type="entry name" value="CHEMOTAXIS PROTEIN METHYLTRANSFERASE"/>
    <property type="match status" value="1"/>
</dbReference>
<evidence type="ECO:0000259" key="4">
    <source>
        <dbReference type="PROSITE" id="PS50123"/>
    </source>
</evidence>
<sequence length="1001" mass="110433">MSEATETDHLEAPPPGKASNPFKGYVVAIGASAGGLDALERFFQGMPEKTGAAFVVIQHLSPDHKSMMASLLARHTSMPVVTVAHDMRIEADRVHLIPPASLMTVLRDALRLSPKNPRGLTLPIDLFFCSLAKEFGNRAIGVILSGTGSDGTRGAVAINDSGGFLLAQDPESAKFDGMPRSVIATGLVDAIMAPEELGPRLVAHIHQLPQAKIRTPVLYHEIDKDNANEEVMHLLQHSGGINFRDYKPATVMRRMERRMQVRQTPDLLSYARLLESDRAELATLRRELLIPVTSFFRDPETFDTLAETAIKTIVAERGDNQPIRVWAPGIATGEEAYTLAILFAEAFERDRRWPNFKLFATDVEPQNVETAGAGVFSEAITTELSPERLEKFFTRRGNHFMVRPEIRQSIIFARHNLLEDPPFTRMDLVSCRNLLIYFRSEAQERALRRLQYAMAPGGFLLLGPSETIANLQTDFTAVSSKHKIYRILRHVSLPLDLANSPLSRHARAGSKPRAPVHSHSPVSDAAVIEAAQSLLLHTYAPTSLLLNQGHDLLHVFGDVGHYLRIGEGSVSLDLGKLLPNTLVSIAKALLYKAARDRAPLRSDLLGVALSEHGVERLRLVARPVEPSHGELHLLLSFEPEGVVELDVKGEGGARVQGDPLAVETKTSPADIEVISLDRETAQRIENLERELAATRESLQATIEELETANEELQATNEELMASNEELQSSNEELQSVNEELYTVNAENQEKIEILNRLNADLDGMAKAASIATLFVDSKLRLTRFTPEATALFKIRDSDLGRPIDDFSNLLQSPNFISELRRTIDSGEMLQHEIEAANGRHYLARVLPYFMRSGESRGAVATFVDINSLRDVERLQAVLDSLPEHVAVLDREGVITLVNSAWRRFAAENGDPELLRSGVGVNYLDACDLNLASEDSKAGEAREGLKRVLSGETSSFLMEYPCDSPEKSRWFLMHAAPIAHSAGGVVVSHIDVTKWAGEPHAK</sequence>
<keyword evidence="2" id="KW-0175">Coiled coil</keyword>
<dbReference type="InterPro" id="IPR000014">
    <property type="entry name" value="PAS"/>
</dbReference>
<dbReference type="InterPro" id="IPR022642">
    <property type="entry name" value="CheR_C"/>
</dbReference>
<dbReference type="InterPro" id="IPR000780">
    <property type="entry name" value="CheR_MeTrfase"/>
</dbReference>
<dbReference type="EMBL" id="JBHUHX010000027">
    <property type="protein sequence ID" value="MFD2112487.1"/>
    <property type="molecule type" value="Genomic_DNA"/>
</dbReference>
<name>A0ABW4YA36_9GAMM</name>
<dbReference type="Gene3D" id="3.40.50.180">
    <property type="entry name" value="Methylesterase CheB, C-terminal domain"/>
    <property type="match status" value="1"/>
</dbReference>
<dbReference type="InterPro" id="IPR029063">
    <property type="entry name" value="SAM-dependent_MTases_sf"/>
</dbReference>
<gene>
    <name evidence="5" type="ORF">ACFSJC_11605</name>
</gene>
<comment type="caution">
    <text evidence="5">The sequence shown here is derived from an EMBL/GenBank/DDBJ whole genome shotgun (WGS) entry which is preliminary data.</text>
</comment>
<evidence type="ECO:0000256" key="2">
    <source>
        <dbReference type="SAM" id="Coils"/>
    </source>
</evidence>